<evidence type="ECO:0000313" key="2">
    <source>
        <dbReference type="Proteomes" id="UP000529446"/>
    </source>
</evidence>
<gene>
    <name evidence="1" type="ORF">HCB06_00945</name>
</gene>
<dbReference type="EMBL" id="JAARXI010000001">
    <property type="protein sequence ID" value="MBC2115173.1"/>
    <property type="molecule type" value="Genomic_DNA"/>
</dbReference>
<name>A0A7X0YJZ2_9LIST</name>
<proteinExistence type="predicted"/>
<accession>A0A7X0YJZ2</accession>
<sequence length="129" mass="15123">MNVQEINQKISEINNYLQTCLWMDFEISMMGGSKIVLSGSIDQSVNEYAIEIEFETPYFISAIFLWHTDTSKPVISLANEKEFIIMNTRYRVEKGNYIFKINIEDFDDTPVYIAAQKIDYRIINKTPFQ</sequence>
<reference evidence="1 2" key="1">
    <citation type="submission" date="2020-03" db="EMBL/GenBank/DDBJ databases">
        <title>Soil Listeria distribution.</title>
        <authorList>
            <person name="Liao J."/>
            <person name="Wiedmann M."/>
        </authorList>
    </citation>
    <scope>NUCLEOTIDE SEQUENCE [LARGE SCALE GENOMIC DNA]</scope>
    <source>
        <strain evidence="1 2">FSL L7-0360</strain>
    </source>
</reference>
<comment type="caution">
    <text evidence="1">The sequence shown here is derived from an EMBL/GenBank/DDBJ whole genome shotgun (WGS) entry which is preliminary data.</text>
</comment>
<dbReference type="AlphaFoldDB" id="A0A7X0YJZ2"/>
<organism evidence="1 2">
    <name type="scientific">Listeria booriae</name>
    <dbReference type="NCBI Taxonomy" id="1552123"/>
    <lineage>
        <taxon>Bacteria</taxon>
        <taxon>Bacillati</taxon>
        <taxon>Bacillota</taxon>
        <taxon>Bacilli</taxon>
        <taxon>Bacillales</taxon>
        <taxon>Listeriaceae</taxon>
        <taxon>Listeria</taxon>
    </lineage>
</organism>
<dbReference type="Proteomes" id="UP000529446">
    <property type="component" value="Unassembled WGS sequence"/>
</dbReference>
<evidence type="ECO:0000313" key="1">
    <source>
        <dbReference type="EMBL" id="MBC2115173.1"/>
    </source>
</evidence>
<protein>
    <submittedName>
        <fullName evidence="1">Uncharacterized protein</fullName>
    </submittedName>
</protein>
<dbReference type="RefSeq" id="WP_185534847.1">
    <property type="nucleotide sequence ID" value="NZ_JAARXI010000001.1"/>
</dbReference>